<protein>
    <submittedName>
        <fullName evidence="2">Transmembrane protein, putative</fullName>
    </submittedName>
</protein>
<keyword evidence="1" id="KW-0472">Membrane</keyword>
<dbReference type="EnsemblPlants" id="KEH25031">
    <property type="protein sequence ID" value="KEH25031"/>
    <property type="gene ID" value="MTR_6g013470"/>
</dbReference>
<keyword evidence="4" id="KW-1185">Reference proteome</keyword>
<reference evidence="2 4" key="2">
    <citation type="journal article" date="2014" name="BMC Genomics">
        <title>An improved genome release (version Mt4.0) for the model legume Medicago truncatula.</title>
        <authorList>
            <person name="Tang H."/>
            <person name="Krishnakumar V."/>
            <person name="Bidwell S."/>
            <person name="Rosen B."/>
            <person name="Chan A."/>
            <person name="Zhou S."/>
            <person name="Gentzbittel L."/>
            <person name="Childs K.L."/>
            <person name="Yandell M."/>
            <person name="Gundlach H."/>
            <person name="Mayer K.F."/>
            <person name="Schwartz D.C."/>
            <person name="Town C.D."/>
        </authorList>
    </citation>
    <scope>GENOME REANNOTATION</scope>
    <source>
        <strain evidence="2">A17</strain>
        <strain evidence="3 4">cv. Jemalong A17</strain>
    </source>
</reference>
<dbReference type="Proteomes" id="UP000002051">
    <property type="component" value="Chromosome 6"/>
</dbReference>
<reference evidence="3" key="3">
    <citation type="submission" date="2015-04" db="UniProtKB">
        <authorList>
            <consortium name="EnsemblPlants"/>
        </authorList>
    </citation>
    <scope>IDENTIFICATION</scope>
    <source>
        <strain evidence="3">cv. Jemalong A17</strain>
    </source>
</reference>
<evidence type="ECO:0000313" key="3">
    <source>
        <dbReference type="EnsemblPlants" id="KEH25031"/>
    </source>
</evidence>
<sequence length="144" mass="16387">MTKLSLTLITSYEDSVAGNQDETMPSLEPRTTNLRRESYNQVIQGKLAIIIVSQLYLTTCLYFFQFWSETQRFRLGSSNISIPSTHQSGIVQNRRWQTTFSSLPIVFMAARREGDGEVDLCDEKLDRHNIPKDLKALQKGLGAL</sequence>
<evidence type="ECO:0000313" key="2">
    <source>
        <dbReference type="EMBL" id="KEH25031.1"/>
    </source>
</evidence>
<proteinExistence type="predicted"/>
<accession>A0A072U6M9</accession>
<feature type="transmembrane region" description="Helical" evidence="1">
    <location>
        <begin position="43"/>
        <end position="64"/>
    </location>
</feature>
<organism evidence="2 4">
    <name type="scientific">Medicago truncatula</name>
    <name type="common">Barrel medic</name>
    <name type="synonym">Medicago tribuloides</name>
    <dbReference type="NCBI Taxonomy" id="3880"/>
    <lineage>
        <taxon>Eukaryota</taxon>
        <taxon>Viridiplantae</taxon>
        <taxon>Streptophyta</taxon>
        <taxon>Embryophyta</taxon>
        <taxon>Tracheophyta</taxon>
        <taxon>Spermatophyta</taxon>
        <taxon>Magnoliopsida</taxon>
        <taxon>eudicotyledons</taxon>
        <taxon>Gunneridae</taxon>
        <taxon>Pentapetalae</taxon>
        <taxon>rosids</taxon>
        <taxon>fabids</taxon>
        <taxon>Fabales</taxon>
        <taxon>Fabaceae</taxon>
        <taxon>Papilionoideae</taxon>
        <taxon>50 kb inversion clade</taxon>
        <taxon>NPAAA clade</taxon>
        <taxon>Hologalegina</taxon>
        <taxon>IRL clade</taxon>
        <taxon>Trifolieae</taxon>
        <taxon>Medicago</taxon>
    </lineage>
</organism>
<keyword evidence="1 2" id="KW-0812">Transmembrane</keyword>
<gene>
    <name evidence="2" type="ordered locus">MTR_6g013470</name>
</gene>
<name>A0A072U6M9_MEDTR</name>
<keyword evidence="1" id="KW-1133">Transmembrane helix</keyword>
<reference evidence="2 4" key="1">
    <citation type="journal article" date="2011" name="Nature">
        <title>The Medicago genome provides insight into the evolution of rhizobial symbioses.</title>
        <authorList>
            <person name="Young N.D."/>
            <person name="Debelle F."/>
            <person name="Oldroyd G.E."/>
            <person name="Geurts R."/>
            <person name="Cannon S.B."/>
            <person name="Udvardi M.K."/>
            <person name="Benedito V.A."/>
            <person name="Mayer K.F."/>
            <person name="Gouzy J."/>
            <person name="Schoof H."/>
            <person name="Van de Peer Y."/>
            <person name="Proost S."/>
            <person name="Cook D.R."/>
            <person name="Meyers B.C."/>
            <person name="Spannagl M."/>
            <person name="Cheung F."/>
            <person name="De Mita S."/>
            <person name="Krishnakumar V."/>
            <person name="Gundlach H."/>
            <person name="Zhou S."/>
            <person name="Mudge J."/>
            <person name="Bharti A.K."/>
            <person name="Murray J.D."/>
            <person name="Naoumkina M.A."/>
            <person name="Rosen B."/>
            <person name="Silverstein K.A."/>
            <person name="Tang H."/>
            <person name="Rombauts S."/>
            <person name="Zhao P.X."/>
            <person name="Zhou P."/>
            <person name="Barbe V."/>
            <person name="Bardou P."/>
            <person name="Bechner M."/>
            <person name="Bellec A."/>
            <person name="Berger A."/>
            <person name="Berges H."/>
            <person name="Bidwell S."/>
            <person name="Bisseling T."/>
            <person name="Choisne N."/>
            <person name="Couloux A."/>
            <person name="Denny R."/>
            <person name="Deshpande S."/>
            <person name="Dai X."/>
            <person name="Doyle J.J."/>
            <person name="Dudez A.M."/>
            <person name="Farmer A.D."/>
            <person name="Fouteau S."/>
            <person name="Franken C."/>
            <person name="Gibelin C."/>
            <person name="Gish J."/>
            <person name="Goldstein S."/>
            <person name="Gonzalez A.J."/>
            <person name="Green P.J."/>
            <person name="Hallab A."/>
            <person name="Hartog M."/>
            <person name="Hua A."/>
            <person name="Humphray S.J."/>
            <person name="Jeong D.H."/>
            <person name="Jing Y."/>
            <person name="Jocker A."/>
            <person name="Kenton S.M."/>
            <person name="Kim D.J."/>
            <person name="Klee K."/>
            <person name="Lai H."/>
            <person name="Lang C."/>
            <person name="Lin S."/>
            <person name="Macmil S.L."/>
            <person name="Magdelenat G."/>
            <person name="Matthews L."/>
            <person name="McCorrison J."/>
            <person name="Monaghan E.L."/>
            <person name="Mun J.H."/>
            <person name="Najar F.Z."/>
            <person name="Nicholson C."/>
            <person name="Noirot C."/>
            <person name="O'Bleness M."/>
            <person name="Paule C.R."/>
            <person name="Poulain J."/>
            <person name="Prion F."/>
            <person name="Qin B."/>
            <person name="Qu C."/>
            <person name="Retzel E.F."/>
            <person name="Riddle C."/>
            <person name="Sallet E."/>
            <person name="Samain S."/>
            <person name="Samson N."/>
            <person name="Sanders I."/>
            <person name="Saurat O."/>
            <person name="Scarpelli C."/>
            <person name="Schiex T."/>
            <person name="Segurens B."/>
            <person name="Severin A.J."/>
            <person name="Sherrier D.J."/>
            <person name="Shi R."/>
            <person name="Sims S."/>
            <person name="Singer S.R."/>
            <person name="Sinharoy S."/>
            <person name="Sterck L."/>
            <person name="Viollet A."/>
            <person name="Wang B.B."/>
            <person name="Wang K."/>
            <person name="Wang M."/>
            <person name="Wang X."/>
            <person name="Warfsmann J."/>
            <person name="Weissenbach J."/>
            <person name="White D.D."/>
            <person name="White J.D."/>
            <person name="Wiley G.B."/>
            <person name="Wincker P."/>
            <person name="Xing Y."/>
            <person name="Yang L."/>
            <person name="Yao Z."/>
            <person name="Ying F."/>
            <person name="Zhai J."/>
            <person name="Zhou L."/>
            <person name="Zuber A."/>
            <person name="Denarie J."/>
            <person name="Dixon R.A."/>
            <person name="May G.D."/>
            <person name="Schwartz D.C."/>
            <person name="Rogers J."/>
            <person name="Quetier F."/>
            <person name="Town C.D."/>
            <person name="Roe B.A."/>
        </authorList>
    </citation>
    <scope>NUCLEOTIDE SEQUENCE [LARGE SCALE GENOMIC DNA]</scope>
    <source>
        <strain evidence="2">A17</strain>
        <strain evidence="3 4">cv. Jemalong A17</strain>
    </source>
</reference>
<dbReference type="HOGENOM" id="CLU_1799350_0_0_1"/>
<evidence type="ECO:0000313" key="4">
    <source>
        <dbReference type="Proteomes" id="UP000002051"/>
    </source>
</evidence>
<evidence type="ECO:0000256" key="1">
    <source>
        <dbReference type="SAM" id="Phobius"/>
    </source>
</evidence>
<dbReference type="EMBL" id="CM001222">
    <property type="protein sequence ID" value="KEH25031.1"/>
    <property type="molecule type" value="Genomic_DNA"/>
</dbReference>
<dbReference type="AlphaFoldDB" id="A0A072U6M9"/>